<evidence type="ECO:0000256" key="4">
    <source>
        <dbReference type="ARBA" id="ARBA00011233"/>
    </source>
</evidence>
<comment type="function">
    <text evidence="7">The purine nucleoside phosphorylases catalyze the phosphorolytic breakdown of the N-glycosidic bond in the beta-(deoxy)ribonucleoside molecules, with the formation of the corresponding free purine bases and pentose-1-phosphate. Cleaves guanosine and inosine.</text>
</comment>
<evidence type="ECO:0000259" key="10">
    <source>
        <dbReference type="Pfam" id="PF01048"/>
    </source>
</evidence>
<dbReference type="PANTHER" id="PTHR11904:SF9">
    <property type="entry name" value="PURINE NUCLEOSIDE PHOSPHORYLASE-RELATED"/>
    <property type="match status" value="1"/>
</dbReference>
<feature type="binding site" evidence="9">
    <location>
        <position position="209"/>
    </location>
    <ligand>
        <name>a purine D-ribonucleoside</name>
        <dbReference type="ChEBI" id="CHEBI:142355"/>
    </ligand>
</feature>
<feature type="binding site" evidence="9">
    <location>
        <position position="251"/>
    </location>
    <ligand>
        <name>a purine D-ribonucleoside</name>
        <dbReference type="ChEBI" id="CHEBI:142355"/>
    </ligand>
</feature>
<dbReference type="GO" id="GO:0005737">
    <property type="term" value="C:cytoplasm"/>
    <property type="evidence" value="ECO:0007669"/>
    <property type="project" value="TreeGrafter"/>
</dbReference>
<feature type="binding site" evidence="9">
    <location>
        <position position="68"/>
    </location>
    <ligand>
        <name>phosphate</name>
        <dbReference type="ChEBI" id="CHEBI:43474"/>
    </ligand>
</feature>
<dbReference type="Gene3D" id="3.40.50.1580">
    <property type="entry name" value="Nucleoside phosphorylase domain"/>
    <property type="match status" value="1"/>
</dbReference>
<dbReference type="NCBIfam" id="TIGR01697">
    <property type="entry name" value="PNPH-PUNA-XAPA"/>
    <property type="match status" value="1"/>
</dbReference>
<dbReference type="STRING" id="56484.A0A1Y2FS32"/>
<evidence type="ECO:0000256" key="1">
    <source>
        <dbReference type="ARBA" id="ARBA00000755"/>
    </source>
</evidence>
<feature type="binding site" evidence="9">
    <location>
        <position position="228"/>
    </location>
    <ligand>
        <name>phosphate</name>
        <dbReference type="ChEBI" id="CHEBI:43474"/>
    </ligand>
</feature>
<dbReference type="FunFam" id="3.40.50.1580:FF:000004">
    <property type="entry name" value="Purine nucleoside phosphorylase"/>
    <property type="match status" value="1"/>
</dbReference>
<dbReference type="CDD" id="cd09009">
    <property type="entry name" value="PNP-EcPNPII_like"/>
    <property type="match status" value="1"/>
</dbReference>
<dbReference type="InterPro" id="IPR018099">
    <property type="entry name" value="Purine_phosphorylase-2_CS"/>
</dbReference>
<feature type="domain" description="Nucleoside phosphorylase" evidence="10">
    <location>
        <begin position="31"/>
        <end position="302"/>
    </location>
</feature>
<dbReference type="NCBIfam" id="NF006054">
    <property type="entry name" value="PRK08202.1"/>
    <property type="match status" value="1"/>
</dbReference>
<evidence type="ECO:0000313" key="12">
    <source>
        <dbReference type="Proteomes" id="UP000193685"/>
    </source>
</evidence>
<dbReference type="PANTHER" id="PTHR11904">
    <property type="entry name" value="METHYLTHIOADENOSINE/PURINE NUCLEOSIDE PHOSPHORYLASE"/>
    <property type="match status" value="1"/>
</dbReference>
<dbReference type="OMA" id="EGVYAQF"/>
<dbReference type="GeneID" id="63785115"/>
<evidence type="ECO:0000256" key="8">
    <source>
        <dbReference type="PIRNR" id="PIRNR000477"/>
    </source>
</evidence>
<dbReference type="InterPro" id="IPR011268">
    <property type="entry name" value="Purine_phosphorylase"/>
</dbReference>
<dbReference type="AlphaFoldDB" id="A0A1Y2FS32"/>
<keyword evidence="12" id="KW-1185">Reference proteome</keyword>
<dbReference type="EC" id="2.4.2.1" evidence="8"/>
<dbReference type="InterPro" id="IPR000845">
    <property type="entry name" value="Nucleoside_phosphorylase_d"/>
</dbReference>
<keyword evidence="6 8" id="KW-0808">Transferase</keyword>
<dbReference type="InterPro" id="IPR035994">
    <property type="entry name" value="Nucleoside_phosphorylase_sf"/>
</dbReference>
<comment type="similarity">
    <text evidence="3 8">Belongs to the PNP/MTAP phosphorylase family.</text>
</comment>
<dbReference type="GO" id="GO:0004731">
    <property type="term" value="F:purine-nucleoside phosphorylase activity"/>
    <property type="evidence" value="ECO:0007669"/>
    <property type="project" value="UniProtKB-EC"/>
</dbReference>
<dbReference type="InterPro" id="IPR011270">
    <property type="entry name" value="Pur_Nuc_Pase_Ino/Guo-sp"/>
</dbReference>
<evidence type="ECO:0000256" key="6">
    <source>
        <dbReference type="ARBA" id="ARBA00022679"/>
    </source>
</evidence>
<comment type="pathway">
    <text evidence="2 8">Purine metabolism; purine nucleoside salvage.</text>
</comment>
<dbReference type="RefSeq" id="XP_040727668.1">
    <property type="nucleotide sequence ID" value="XM_040868516.1"/>
</dbReference>
<evidence type="ECO:0000256" key="7">
    <source>
        <dbReference type="ARBA" id="ARBA00058131"/>
    </source>
</evidence>
<dbReference type="NCBIfam" id="TIGR01700">
    <property type="entry name" value="PNPH"/>
    <property type="match status" value="1"/>
</dbReference>
<evidence type="ECO:0000313" key="11">
    <source>
        <dbReference type="EMBL" id="ORY86812.1"/>
    </source>
</evidence>
<dbReference type="OrthoDB" id="10261782at2759"/>
<feature type="binding site" evidence="9">
    <location>
        <position position="37"/>
    </location>
    <ligand>
        <name>phosphate</name>
        <dbReference type="ChEBI" id="CHEBI:43474"/>
    </ligand>
</feature>
<sequence>MPSELSQRSQETADYIRSRISKEGTWQQPRAAVICGSGLGGLADTFEETVTIPYGDIPNFPESTVVGHASKLVYGLVGENKVPALAMVGRFHFYEGHAITTTTFPVRVFKKLGIPVLIATNAAGGLNEHYRVGDLVVLNDHLNLPGLVGQNPLFGPNDEEFGTRFPPLSDAYDLDLRRSFFNASRTLGSTLTRTIHEGVYAFVGGPTYETRAECRMLKMLGADLVGMSTVPEIVAARHCGIRVLGISLVTNEAVLAPVPSGKEVDGVDGEAAMKKGMANHEEVLEAGRAAALDMQTCVASVVNAL</sequence>
<gene>
    <name evidence="11" type="ORF">BCR37DRAFT_376054</name>
</gene>
<dbReference type="PROSITE" id="PS01240">
    <property type="entry name" value="PNP_MTAP_2"/>
    <property type="match status" value="1"/>
</dbReference>
<feature type="binding site" evidence="9">
    <location>
        <position position="122"/>
    </location>
    <ligand>
        <name>phosphate</name>
        <dbReference type="ChEBI" id="CHEBI:43474"/>
    </ligand>
</feature>
<dbReference type="EMBL" id="MCFI01000002">
    <property type="protein sequence ID" value="ORY86812.1"/>
    <property type="molecule type" value="Genomic_DNA"/>
</dbReference>
<dbReference type="PIRSF" id="PIRSF000477">
    <property type="entry name" value="PurNPase"/>
    <property type="match status" value="1"/>
</dbReference>
<name>A0A1Y2FS32_PROLT</name>
<dbReference type="Proteomes" id="UP000193685">
    <property type="component" value="Unassembled WGS sequence"/>
</dbReference>
<dbReference type="Pfam" id="PF01048">
    <property type="entry name" value="PNP_UDP_1"/>
    <property type="match status" value="1"/>
</dbReference>
<evidence type="ECO:0000256" key="5">
    <source>
        <dbReference type="ARBA" id="ARBA00022676"/>
    </source>
</evidence>
<keyword evidence="5 8" id="KW-0328">Glycosyltransferase</keyword>
<comment type="caution">
    <text evidence="11">The sequence shown here is derived from an EMBL/GenBank/DDBJ whole genome shotgun (WGS) entry which is preliminary data.</text>
</comment>
<evidence type="ECO:0000256" key="3">
    <source>
        <dbReference type="ARBA" id="ARBA00006751"/>
    </source>
</evidence>
<feature type="binding site" evidence="9">
    <location>
        <begin position="90"/>
        <end position="92"/>
    </location>
    <ligand>
        <name>phosphate</name>
        <dbReference type="ChEBI" id="CHEBI:43474"/>
    </ligand>
</feature>
<comment type="catalytic activity">
    <reaction evidence="1">
        <text>a purine D-ribonucleoside + phosphate = a purine nucleobase + alpha-D-ribose 1-phosphate</text>
        <dbReference type="Rhea" id="RHEA:19805"/>
        <dbReference type="ChEBI" id="CHEBI:26386"/>
        <dbReference type="ChEBI" id="CHEBI:43474"/>
        <dbReference type="ChEBI" id="CHEBI:57720"/>
        <dbReference type="ChEBI" id="CHEBI:142355"/>
        <dbReference type="EC" id="2.4.2.1"/>
    </reaction>
</comment>
<evidence type="ECO:0000256" key="9">
    <source>
        <dbReference type="PIRSR" id="PIRSR000477-2"/>
    </source>
</evidence>
<proteinExistence type="inferred from homology"/>
<reference evidence="11 12" key="1">
    <citation type="submission" date="2016-07" db="EMBL/GenBank/DDBJ databases">
        <title>Pervasive Adenine N6-methylation of Active Genes in Fungi.</title>
        <authorList>
            <consortium name="DOE Joint Genome Institute"/>
            <person name="Mondo S.J."/>
            <person name="Dannebaum R.O."/>
            <person name="Kuo R.C."/>
            <person name="Labutti K."/>
            <person name="Haridas S."/>
            <person name="Kuo A."/>
            <person name="Salamov A."/>
            <person name="Ahrendt S.R."/>
            <person name="Lipzen A."/>
            <person name="Sullivan W."/>
            <person name="Andreopoulos W.B."/>
            <person name="Clum A."/>
            <person name="Lindquist E."/>
            <person name="Daum C."/>
            <person name="Ramamoorthy G.K."/>
            <person name="Gryganskyi A."/>
            <person name="Culley D."/>
            <person name="Magnuson J.K."/>
            <person name="James T.Y."/>
            <person name="O'Malley M.A."/>
            <person name="Stajich J.E."/>
            <person name="Spatafora J.W."/>
            <person name="Visel A."/>
            <person name="Grigoriev I.V."/>
        </authorList>
    </citation>
    <scope>NUCLEOTIDE SEQUENCE [LARGE SCALE GENOMIC DNA]</scope>
    <source>
        <strain evidence="11 12">12-1054</strain>
    </source>
</reference>
<dbReference type="GO" id="GO:0009116">
    <property type="term" value="P:nucleoside metabolic process"/>
    <property type="evidence" value="ECO:0007669"/>
    <property type="project" value="InterPro"/>
</dbReference>
<dbReference type="UniPathway" id="UPA00606"/>
<dbReference type="SUPFAM" id="SSF53167">
    <property type="entry name" value="Purine and uridine phosphorylases"/>
    <property type="match status" value="1"/>
</dbReference>
<accession>A0A1Y2FS32</accession>
<comment type="subunit">
    <text evidence="4">Homotrimer.</text>
</comment>
<evidence type="ECO:0000256" key="2">
    <source>
        <dbReference type="ARBA" id="ARBA00005058"/>
    </source>
</evidence>
<organism evidence="11 12">
    <name type="scientific">Protomyces lactucae-debilis</name>
    <dbReference type="NCBI Taxonomy" id="2754530"/>
    <lineage>
        <taxon>Eukaryota</taxon>
        <taxon>Fungi</taxon>
        <taxon>Dikarya</taxon>
        <taxon>Ascomycota</taxon>
        <taxon>Taphrinomycotina</taxon>
        <taxon>Taphrinomycetes</taxon>
        <taxon>Taphrinales</taxon>
        <taxon>Protomycetaceae</taxon>
        <taxon>Protomyces</taxon>
    </lineage>
</organism>
<protein>
    <recommendedName>
        <fullName evidence="8">Purine nucleoside phosphorylase</fullName>
        <ecNumber evidence="8">2.4.2.1</ecNumber>
    </recommendedName>
    <alternativeName>
        <fullName evidence="8">Inosine-guanosine phosphorylase</fullName>
    </alternativeName>
</protein>